<dbReference type="EMBL" id="BOOP01000018">
    <property type="protein sequence ID" value="GII38846.1"/>
    <property type="molecule type" value="Genomic_DNA"/>
</dbReference>
<evidence type="ECO:0000256" key="1">
    <source>
        <dbReference type="SAM" id="MobiDB-lite"/>
    </source>
</evidence>
<feature type="region of interest" description="Disordered" evidence="1">
    <location>
        <begin position="56"/>
        <end position="79"/>
    </location>
</feature>
<gene>
    <name evidence="3" type="ORF">Pph01_38490</name>
</gene>
<feature type="compositionally biased region" description="Pro residues" evidence="1">
    <location>
        <begin position="194"/>
        <end position="205"/>
    </location>
</feature>
<sequence length="261" mass="25836">MSNFSPPPRPGPPQRARTALALAGVTTIIGLAGLGIVLALSSSAGVVRGQTTPAAAPASFVVPGPATPPETPEAPDVPEATWAPGVIAGEAPGAQDAAELPPGAVNLAPDDPARQQGDPAKRRRGSGHPGHGEFTPSRTPVPVVPPRMPGKKPARPTPAAPAAPGAGAPPGASRGVAQGVTQAPPGAARSSAPRPVPGEPGPQPGAPQLRPSSTASGPATAARQPEAPQPGPSRLPDPCATYHDARRDYCYRVVAQLTTGG</sequence>
<keyword evidence="4" id="KW-1185">Reference proteome</keyword>
<evidence type="ECO:0000313" key="3">
    <source>
        <dbReference type="EMBL" id="GII38846.1"/>
    </source>
</evidence>
<keyword evidence="2" id="KW-0472">Membrane</keyword>
<feature type="compositionally biased region" description="Low complexity" evidence="1">
    <location>
        <begin position="162"/>
        <end position="172"/>
    </location>
</feature>
<organism evidence="3 4">
    <name type="scientific">Planotetraspora phitsanulokensis</name>
    <dbReference type="NCBI Taxonomy" id="575192"/>
    <lineage>
        <taxon>Bacteria</taxon>
        <taxon>Bacillati</taxon>
        <taxon>Actinomycetota</taxon>
        <taxon>Actinomycetes</taxon>
        <taxon>Streptosporangiales</taxon>
        <taxon>Streptosporangiaceae</taxon>
        <taxon>Planotetraspora</taxon>
    </lineage>
</organism>
<dbReference type="RefSeq" id="WP_204074470.1">
    <property type="nucleotide sequence ID" value="NZ_BAABHI010000008.1"/>
</dbReference>
<keyword evidence="2" id="KW-1133">Transmembrane helix</keyword>
<comment type="caution">
    <text evidence="3">The sequence shown here is derived from an EMBL/GenBank/DDBJ whole genome shotgun (WGS) entry which is preliminary data.</text>
</comment>
<name>A0A8J3U644_9ACTN</name>
<proteinExistence type="predicted"/>
<keyword evidence="2" id="KW-0812">Transmembrane</keyword>
<feature type="region of interest" description="Disordered" evidence="1">
    <location>
        <begin position="93"/>
        <end position="240"/>
    </location>
</feature>
<evidence type="ECO:0000313" key="4">
    <source>
        <dbReference type="Proteomes" id="UP000622547"/>
    </source>
</evidence>
<evidence type="ECO:0000256" key="2">
    <source>
        <dbReference type="SAM" id="Phobius"/>
    </source>
</evidence>
<accession>A0A8J3U644</accession>
<protein>
    <submittedName>
        <fullName evidence="3">Uncharacterized protein</fullName>
    </submittedName>
</protein>
<feature type="transmembrane region" description="Helical" evidence="2">
    <location>
        <begin position="20"/>
        <end position="40"/>
    </location>
</feature>
<dbReference type="AlphaFoldDB" id="A0A8J3U644"/>
<reference evidence="3 4" key="1">
    <citation type="submission" date="2021-01" db="EMBL/GenBank/DDBJ databases">
        <title>Whole genome shotgun sequence of Planotetraspora phitsanulokensis NBRC 104273.</title>
        <authorList>
            <person name="Komaki H."/>
            <person name="Tamura T."/>
        </authorList>
    </citation>
    <scope>NUCLEOTIDE SEQUENCE [LARGE SCALE GENOMIC DNA]</scope>
    <source>
        <strain evidence="3 4">NBRC 104273</strain>
    </source>
</reference>
<dbReference type="Proteomes" id="UP000622547">
    <property type="component" value="Unassembled WGS sequence"/>
</dbReference>
<feature type="compositionally biased region" description="Low complexity" evidence="1">
    <location>
        <begin position="211"/>
        <end position="222"/>
    </location>
</feature>
<feature type="compositionally biased region" description="Low complexity" evidence="1">
    <location>
        <begin position="183"/>
        <end position="193"/>
    </location>
</feature>